<evidence type="ECO:0000256" key="2">
    <source>
        <dbReference type="ARBA" id="ARBA00009320"/>
    </source>
</evidence>
<reference evidence="8" key="2">
    <citation type="journal article" date="2018" name="Plant J.">
        <title>The Sorghum bicolor reference genome: improved assembly, gene annotations, a transcriptome atlas, and signatures of genome organization.</title>
        <authorList>
            <person name="McCormick R.F."/>
            <person name="Truong S.K."/>
            <person name="Sreedasyam A."/>
            <person name="Jenkins J."/>
            <person name="Shu S."/>
            <person name="Sims D."/>
            <person name="Kennedy M."/>
            <person name="Amirebrahimi M."/>
            <person name="Weers B.D."/>
            <person name="McKinley B."/>
            <person name="Mattison A."/>
            <person name="Morishige D.T."/>
            <person name="Grimwood J."/>
            <person name="Schmutz J."/>
            <person name="Mullet J.E."/>
        </authorList>
    </citation>
    <scope>NUCLEOTIDE SEQUENCE [LARGE SCALE GENOMIC DNA]</scope>
    <source>
        <strain evidence="8">cv. BTx623</strain>
    </source>
</reference>
<dbReference type="Gene3D" id="3.30.470.10">
    <property type="match status" value="1"/>
</dbReference>
<dbReference type="GO" id="GO:0004084">
    <property type="term" value="F:branched-chain-amino-acid transaminase activity"/>
    <property type="evidence" value="ECO:0007669"/>
    <property type="project" value="InterPro"/>
</dbReference>
<dbReference type="Gene3D" id="3.20.10.10">
    <property type="entry name" value="D-amino Acid Aminotransferase, subunit A, domain 2"/>
    <property type="match status" value="2"/>
</dbReference>
<evidence type="ECO:0000256" key="5">
    <source>
        <dbReference type="ARBA" id="ARBA00022898"/>
    </source>
</evidence>
<dbReference type="CDD" id="cd01557">
    <property type="entry name" value="BCAT_beta_family"/>
    <property type="match status" value="1"/>
</dbReference>
<dbReference type="InterPro" id="IPR001544">
    <property type="entry name" value="Aminotrans_IV"/>
</dbReference>
<comment type="cofactor">
    <cofactor evidence="1">
        <name>pyridoxal 5'-phosphate</name>
        <dbReference type="ChEBI" id="CHEBI:597326"/>
    </cofactor>
</comment>
<organism evidence="7 8">
    <name type="scientific">Sorghum bicolor</name>
    <name type="common">Sorghum</name>
    <name type="synonym">Sorghum vulgare</name>
    <dbReference type="NCBI Taxonomy" id="4558"/>
    <lineage>
        <taxon>Eukaryota</taxon>
        <taxon>Viridiplantae</taxon>
        <taxon>Streptophyta</taxon>
        <taxon>Embryophyta</taxon>
        <taxon>Tracheophyta</taxon>
        <taxon>Spermatophyta</taxon>
        <taxon>Magnoliopsida</taxon>
        <taxon>Liliopsida</taxon>
        <taxon>Poales</taxon>
        <taxon>Poaceae</taxon>
        <taxon>PACMAD clade</taxon>
        <taxon>Panicoideae</taxon>
        <taxon>Andropogonodae</taxon>
        <taxon>Andropogoneae</taxon>
        <taxon>Sorghinae</taxon>
        <taxon>Sorghum</taxon>
    </lineage>
</organism>
<keyword evidence="5" id="KW-0663">Pyridoxal phosphate</keyword>
<proteinExistence type="inferred from homology"/>
<feature type="compositionally biased region" description="Basic residues" evidence="6">
    <location>
        <begin position="66"/>
        <end position="82"/>
    </location>
</feature>
<dbReference type="Gramene" id="OQU82128">
    <property type="protein sequence ID" value="OQU82128"/>
    <property type="gene ID" value="SORBI_3006G176600"/>
</dbReference>
<accession>A0A1Z5REF8</accession>
<evidence type="ECO:0000313" key="8">
    <source>
        <dbReference type="Proteomes" id="UP000000768"/>
    </source>
</evidence>
<dbReference type="PANTHER" id="PTHR42825:SF1">
    <property type="entry name" value="BRANCHED-CHAIN-AMINO-ACID AMINOTRANSFERASE"/>
    <property type="match status" value="1"/>
</dbReference>
<sequence length="514" mass="55676">MDQLLVRAVAHKTVPFSQHKGGGFPCSRSSYNLQIVPTLTDMVDPDAPCPTRHALDASVNPASAPSRRRRLRPGKFGNRNRRPITNGNAPAARRRRTIRAIARSQPPSSRRGHASLLPRPFIPTEPASELQTYLPPVAGHGSPPRLQMELRTCAAPSSASLSSGRGAVPSSRLLSRQIWSRSAYCTVSSTSSSPVARRSRFSTLMATAYNTGTPDLADFNWDALGFQLIPTDFMYLMSCSSEGVFTNGKLVPYGPIELNPAAAVLNYGQGLLEGLRAHRKEDGSILLFRPHENALRMKTGADRLCMPAPSVEQFLEAVKLTVLANKHWVPPFGKGSLYIRPQLIGSGAILGVAPAPQYTFIVFVCPVGHYFKDGLSPISLLTEEEYHRAAPGGTGDIKTIGNYASDNVISTPLLTGTILPGITRRSVIEISQNLGFQVEERPITIDELLGADEVFCTGTAVVVSPVGSITYRGRRVEYGKNQEAGAVSQQLYAAFTAIQKGVTEDRMGWTLQLA</sequence>
<dbReference type="GO" id="GO:0009081">
    <property type="term" value="P:branched-chain amino acid metabolic process"/>
    <property type="evidence" value="ECO:0007669"/>
    <property type="project" value="InterPro"/>
</dbReference>
<dbReference type="ExpressionAtlas" id="A0A1Z5REF8">
    <property type="expression patterns" value="baseline and differential"/>
</dbReference>
<reference evidence="7 8" key="1">
    <citation type="journal article" date="2009" name="Nature">
        <title>The Sorghum bicolor genome and the diversification of grasses.</title>
        <authorList>
            <person name="Paterson A.H."/>
            <person name="Bowers J.E."/>
            <person name="Bruggmann R."/>
            <person name="Dubchak I."/>
            <person name="Grimwood J."/>
            <person name="Gundlach H."/>
            <person name="Haberer G."/>
            <person name="Hellsten U."/>
            <person name="Mitros T."/>
            <person name="Poliakov A."/>
            <person name="Schmutz J."/>
            <person name="Spannagl M."/>
            <person name="Tang H."/>
            <person name="Wang X."/>
            <person name="Wicker T."/>
            <person name="Bharti A.K."/>
            <person name="Chapman J."/>
            <person name="Feltus F.A."/>
            <person name="Gowik U."/>
            <person name="Grigoriev I.V."/>
            <person name="Lyons E."/>
            <person name="Maher C.A."/>
            <person name="Martis M."/>
            <person name="Narechania A."/>
            <person name="Otillar R.P."/>
            <person name="Penning B.W."/>
            <person name="Salamov A.A."/>
            <person name="Wang Y."/>
            <person name="Zhang L."/>
            <person name="Carpita N.C."/>
            <person name="Freeling M."/>
            <person name="Gingle A.R."/>
            <person name="Hash C.T."/>
            <person name="Keller B."/>
            <person name="Klein P."/>
            <person name="Kresovich S."/>
            <person name="McCann M.C."/>
            <person name="Ming R."/>
            <person name="Peterson D.G."/>
            <person name="Mehboob-ur-Rahman"/>
            <person name="Ware D."/>
            <person name="Westhoff P."/>
            <person name="Mayer K.F."/>
            <person name="Messing J."/>
            <person name="Rokhsar D.S."/>
        </authorList>
    </citation>
    <scope>NUCLEOTIDE SEQUENCE [LARGE SCALE GENOMIC DNA]</scope>
    <source>
        <strain evidence="8">cv. BTx623</strain>
    </source>
</reference>
<dbReference type="InterPro" id="IPR036038">
    <property type="entry name" value="Aminotransferase-like"/>
</dbReference>
<evidence type="ECO:0008006" key="9">
    <source>
        <dbReference type="Google" id="ProtNLM"/>
    </source>
</evidence>
<evidence type="ECO:0000313" key="7">
    <source>
        <dbReference type="EMBL" id="OQU82128.1"/>
    </source>
</evidence>
<gene>
    <name evidence="7" type="ORF">SORBI_3006G176600</name>
</gene>
<protein>
    <recommendedName>
        <fullName evidence="9">Branched-chain-amino-acid aminotransferase</fullName>
    </recommendedName>
</protein>
<dbReference type="InterPro" id="IPR033939">
    <property type="entry name" value="BCAT_family"/>
</dbReference>
<keyword evidence="8" id="KW-1185">Reference proteome</keyword>
<dbReference type="InterPro" id="IPR043131">
    <property type="entry name" value="BCAT-like_N"/>
</dbReference>
<name>A0A1Z5REF8_SORBI</name>
<dbReference type="EMBL" id="CM000765">
    <property type="protein sequence ID" value="OQU82128.1"/>
    <property type="molecule type" value="Genomic_DNA"/>
</dbReference>
<dbReference type="FunFam" id="3.30.470.10:FF:000003">
    <property type="entry name" value="Branched-chain-amino-acid aminotransferase"/>
    <property type="match status" value="1"/>
</dbReference>
<dbReference type="AlphaFoldDB" id="A0A1Z5REF8"/>
<dbReference type="Proteomes" id="UP000000768">
    <property type="component" value="Chromosome 6"/>
</dbReference>
<keyword evidence="4" id="KW-0808">Transferase</keyword>
<keyword evidence="3" id="KW-0032">Aminotransferase</keyword>
<dbReference type="Pfam" id="PF01063">
    <property type="entry name" value="Aminotran_4"/>
    <property type="match status" value="1"/>
</dbReference>
<feature type="region of interest" description="Disordered" evidence="6">
    <location>
        <begin position="51"/>
        <end position="93"/>
    </location>
</feature>
<dbReference type="SUPFAM" id="SSF56752">
    <property type="entry name" value="D-aminoacid aminotransferase-like PLP-dependent enzymes"/>
    <property type="match status" value="1"/>
</dbReference>
<dbReference type="InterPro" id="IPR005786">
    <property type="entry name" value="B_amino_transII"/>
</dbReference>
<evidence type="ECO:0000256" key="4">
    <source>
        <dbReference type="ARBA" id="ARBA00022679"/>
    </source>
</evidence>
<dbReference type="PANTHER" id="PTHR42825">
    <property type="entry name" value="AMINO ACID AMINOTRANSFERASE"/>
    <property type="match status" value="1"/>
</dbReference>
<evidence type="ECO:0000256" key="3">
    <source>
        <dbReference type="ARBA" id="ARBA00022576"/>
    </source>
</evidence>
<comment type="similarity">
    <text evidence="2">Belongs to the class-IV pyridoxal-phosphate-dependent aminotransferase family.</text>
</comment>
<evidence type="ECO:0000256" key="6">
    <source>
        <dbReference type="SAM" id="MobiDB-lite"/>
    </source>
</evidence>
<evidence type="ECO:0000256" key="1">
    <source>
        <dbReference type="ARBA" id="ARBA00001933"/>
    </source>
</evidence>
<dbReference type="InterPro" id="IPR043132">
    <property type="entry name" value="BCAT-like_C"/>
</dbReference>